<gene>
    <name evidence="3" type="ORF">GCM10009817_09290</name>
</gene>
<accession>A0ABN2RM02</accession>
<dbReference type="PRINTS" id="PR00412">
    <property type="entry name" value="EPOXHYDRLASE"/>
</dbReference>
<dbReference type="SUPFAM" id="SSF53474">
    <property type="entry name" value="alpha/beta-Hydrolases"/>
    <property type="match status" value="1"/>
</dbReference>
<keyword evidence="4" id="KW-1185">Reference proteome</keyword>
<evidence type="ECO:0000259" key="2">
    <source>
        <dbReference type="Pfam" id="PF00561"/>
    </source>
</evidence>
<dbReference type="GO" id="GO:0016787">
    <property type="term" value="F:hydrolase activity"/>
    <property type="evidence" value="ECO:0007669"/>
    <property type="project" value="UniProtKB-KW"/>
</dbReference>
<dbReference type="Proteomes" id="UP001500013">
    <property type="component" value="Unassembled WGS sequence"/>
</dbReference>
<dbReference type="PANTHER" id="PTHR43798:SF33">
    <property type="entry name" value="HYDROLASE, PUTATIVE (AFU_ORTHOLOGUE AFUA_2G14860)-RELATED"/>
    <property type="match status" value="1"/>
</dbReference>
<feature type="region of interest" description="Disordered" evidence="1">
    <location>
        <begin position="1"/>
        <end position="30"/>
    </location>
</feature>
<organism evidence="3 4">
    <name type="scientific">Terrabacter lapilli</name>
    <dbReference type="NCBI Taxonomy" id="436231"/>
    <lineage>
        <taxon>Bacteria</taxon>
        <taxon>Bacillati</taxon>
        <taxon>Actinomycetota</taxon>
        <taxon>Actinomycetes</taxon>
        <taxon>Micrococcales</taxon>
        <taxon>Intrasporangiaceae</taxon>
        <taxon>Terrabacter</taxon>
    </lineage>
</organism>
<feature type="domain" description="AB hydrolase-1" evidence="2">
    <location>
        <begin position="53"/>
        <end position="192"/>
    </location>
</feature>
<keyword evidence="3" id="KW-0378">Hydrolase</keyword>
<dbReference type="InterPro" id="IPR029058">
    <property type="entry name" value="AB_hydrolase_fold"/>
</dbReference>
<dbReference type="InterPro" id="IPR000073">
    <property type="entry name" value="AB_hydrolase_1"/>
</dbReference>
<feature type="region of interest" description="Disordered" evidence="1">
    <location>
        <begin position="327"/>
        <end position="352"/>
    </location>
</feature>
<dbReference type="EMBL" id="BAAAPU010000003">
    <property type="protein sequence ID" value="GAA1971457.1"/>
    <property type="molecule type" value="Genomic_DNA"/>
</dbReference>
<dbReference type="InterPro" id="IPR000639">
    <property type="entry name" value="Epox_hydrolase-like"/>
</dbReference>
<evidence type="ECO:0000313" key="4">
    <source>
        <dbReference type="Proteomes" id="UP001500013"/>
    </source>
</evidence>
<sequence>MPPARRDPDRLHTTDLPHEKDASAPPPLGPIQRVKTDVLDVAYVAQGPADGQAVLLLHGFPYDIHSYERVAPLLAEAGLRVIVPFLRGHGPTRSLGGSAARSGEQAALGVDVIELLDALGIDSAVLAGYDWGARAACVAAALWPTRCTGLVAVNSYLVQDLTAATQPLPPAVEAGFWYFWYFCTVRGENALRTNPRGIAEVIWAHNSPAWDFDEQTLARTAEAFDNPDYADVVLHSYRHRLGLAGGHPRYAAVQAALNALPVITVPAVTLEGLADGNFPATEASAAAAHFAGPRVHRHVPNAGHNLPQESPQAFADAVHETLALSRNGLTGEPHPLHTDVGAAADRPSRAAD</sequence>
<name>A0ABN2RM02_9MICO</name>
<proteinExistence type="predicted"/>
<comment type="caution">
    <text evidence="3">The sequence shown here is derived from an EMBL/GenBank/DDBJ whole genome shotgun (WGS) entry which is preliminary data.</text>
</comment>
<feature type="compositionally biased region" description="Basic and acidic residues" evidence="1">
    <location>
        <begin position="1"/>
        <end position="22"/>
    </location>
</feature>
<evidence type="ECO:0000313" key="3">
    <source>
        <dbReference type="EMBL" id="GAA1971457.1"/>
    </source>
</evidence>
<dbReference type="PANTHER" id="PTHR43798">
    <property type="entry name" value="MONOACYLGLYCEROL LIPASE"/>
    <property type="match status" value="1"/>
</dbReference>
<dbReference type="InterPro" id="IPR050266">
    <property type="entry name" value="AB_hydrolase_sf"/>
</dbReference>
<dbReference type="Gene3D" id="3.40.50.1820">
    <property type="entry name" value="alpha/beta hydrolase"/>
    <property type="match status" value="1"/>
</dbReference>
<reference evidence="3 4" key="1">
    <citation type="journal article" date="2019" name="Int. J. Syst. Evol. Microbiol.">
        <title>The Global Catalogue of Microorganisms (GCM) 10K type strain sequencing project: providing services to taxonomists for standard genome sequencing and annotation.</title>
        <authorList>
            <consortium name="The Broad Institute Genomics Platform"/>
            <consortium name="The Broad Institute Genome Sequencing Center for Infectious Disease"/>
            <person name="Wu L."/>
            <person name="Ma J."/>
        </authorList>
    </citation>
    <scope>NUCLEOTIDE SEQUENCE [LARGE SCALE GENOMIC DNA]</scope>
    <source>
        <strain evidence="3 4">JCM 15628</strain>
    </source>
</reference>
<dbReference type="Pfam" id="PF00561">
    <property type="entry name" value="Abhydrolase_1"/>
    <property type="match status" value="1"/>
</dbReference>
<evidence type="ECO:0000256" key="1">
    <source>
        <dbReference type="SAM" id="MobiDB-lite"/>
    </source>
</evidence>
<protein>
    <submittedName>
        <fullName evidence="3">Alpha/beta hydrolase</fullName>
    </submittedName>
</protein>